<name>A0AAV1S866_9ROSI</name>
<evidence type="ECO:0000313" key="1">
    <source>
        <dbReference type="EMBL" id="CAK7347649.1"/>
    </source>
</evidence>
<evidence type="ECO:0000313" key="2">
    <source>
        <dbReference type="Proteomes" id="UP001314170"/>
    </source>
</evidence>
<proteinExistence type="predicted"/>
<dbReference type="AlphaFoldDB" id="A0AAV1S866"/>
<dbReference type="Proteomes" id="UP001314170">
    <property type="component" value="Unassembled WGS sequence"/>
</dbReference>
<accession>A0AAV1S866</accession>
<reference evidence="1 2" key="1">
    <citation type="submission" date="2024-01" db="EMBL/GenBank/DDBJ databases">
        <authorList>
            <person name="Waweru B."/>
        </authorList>
    </citation>
    <scope>NUCLEOTIDE SEQUENCE [LARGE SCALE GENOMIC DNA]</scope>
</reference>
<comment type="caution">
    <text evidence="1">The sequence shown here is derived from an EMBL/GenBank/DDBJ whole genome shotgun (WGS) entry which is preliminary data.</text>
</comment>
<organism evidence="1 2">
    <name type="scientific">Dovyalis caffra</name>
    <dbReference type="NCBI Taxonomy" id="77055"/>
    <lineage>
        <taxon>Eukaryota</taxon>
        <taxon>Viridiplantae</taxon>
        <taxon>Streptophyta</taxon>
        <taxon>Embryophyta</taxon>
        <taxon>Tracheophyta</taxon>
        <taxon>Spermatophyta</taxon>
        <taxon>Magnoliopsida</taxon>
        <taxon>eudicotyledons</taxon>
        <taxon>Gunneridae</taxon>
        <taxon>Pentapetalae</taxon>
        <taxon>rosids</taxon>
        <taxon>fabids</taxon>
        <taxon>Malpighiales</taxon>
        <taxon>Salicaceae</taxon>
        <taxon>Flacourtieae</taxon>
        <taxon>Dovyalis</taxon>
    </lineage>
</organism>
<dbReference type="EMBL" id="CAWUPB010001173">
    <property type="protein sequence ID" value="CAK7347649.1"/>
    <property type="molecule type" value="Genomic_DNA"/>
</dbReference>
<gene>
    <name evidence="1" type="ORF">DCAF_LOCUS20337</name>
</gene>
<keyword evidence="2" id="KW-1185">Reference proteome</keyword>
<sequence>MEGISEAREQAKKLIGEALPSPGIELNLLPFFMAEHCDAKTKKTKLSSPM</sequence>
<protein>
    <submittedName>
        <fullName evidence="1">Uncharacterized protein</fullName>
    </submittedName>
</protein>